<dbReference type="Proteomes" id="UP000034445">
    <property type="component" value="Unassembled WGS sequence"/>
</dbReference>
<evidence type="ECO:0000313" key="1">
    <source>
        <dbReference type="EMBL" id="KKW29861.1"/>
    </source>
</evidence>
<dbReference type="Gene3D" id="3.30.70.60">
    <property type="match status" value="1"/>
</dbReference>
<accession>A0A0G1XFY5</accession>
<dbReference type="AlphaFoldDB" id="A0A0G1XFY5"/>
<sequence length="88" mass="9657">VEMLDQVGREAGVKIQIVSTQPESSASKSTRALIFVMHAEGTFSQVERAVELFETLPIPSTVEQIDMSHDAGIWSLNTRVRVLTTATI</sequence>
<dbReference type="EMBL" id="LCRF01000061">
    <property type="protein sequence ID" value="KKW29861.1"/>
    <property type="molecule type" value="Genomic_DNA"/>
</dbReference>
<protein>
    <recommendedName>
        <fullName evidence="3">ACT domain-containing protein</fullName>
    </recommendedName>
</protein>
<reference evidence="1 2" key="1">
    <citation type="journal article" date="2015" name="Nature">
        <title>rRNA introns, odd ribosomes, and small enigmatic genomes across a large radiation of phyla.</title>
        <authorList>
            <person name="Brown C.T."/>
            <person name="Hug L.A."/>
            <person name="Thomas B.C."/>
            <person name="Sharon I."/>
            <person name="Castelle C.J."/>
            <person name="Singh A."/>
            <person name="Wilkins M.J."/>
            <person name="Williams K.H."/>
            <person name="Banfield J.F."/>
        </authorList>
    </citation>
    <scope>NUCLEOTIDE SEQUENCE [LARGE SCALE GENOMIC DNA]</scope>
</reference>
<organism evidence="1 2">
    <name type="scientific">Candidatus Kaiserbacteria bacterium GW2011_GWC2_52_8b</name>
    <dbReference type="NCBI Taxonomy" id="1618676"/>
    <lineage>
        <taxon>Bacteria</taxon>
        <taxon>Candidatus Kaiseribacteriota</taxon>
    </lineage>
</organism>
<evidence type="ECO:0000313" key="2">
    <source>
        <dbReference type="Proteomes" id="UP000034445"/>
    </source>
</evidence>
<name>A0A0G1XFY5_9BACT</name>
<feature type="non-terminal residue" evidence="1">
    <location>
        <position position="1"/>
    </location>
</feature>
<gene>
    <name evidence="1" type="ORF">UY74_C0061G0001</name>
</gene>
<proteinExistence type="predicted"/>
<comment type="caution">
    <text evidence="1">The sequence shown here is derived from an EMBL/GenBank/DDBJ whole genome shotgun (WGS) entry which is preliminary data.</text>
</comment>
<dbReference type="InterPro" id="IPR014717">
    <property type="entry name" value="Transl_elong_EF1B/ribsomal_bS6"/>
</dbReference>
<evidence type="ECO:0008006" key="3">
    <source>
        <dbReference type="Google" id="ProtNLM"/>
    </source>
</evidence>